<organism evidence="1 2">
    <name type="scientific">Rhizobium loti</name>
    <name type="common">Mesorhizobium loti</name>
    <dbReference type="NCBI Taxonomy" id="381"/>
    <lineage>
        <taxon>Bacteria</taxon>
        <taxon>Pseudomonadati</taxon>
        <taxon>Pseudomonadota</taxon>
        <taxon>Alphaproteobacteria</taxon>
        <taxon>Hyphomicrobiales</taxon>
        <taxon>Phyllobacteriaceae</taxon>
        <taxon>Mesorhizobium</taxon>
    </lineage>
</organism>
<evidence type="ECO:0000313" key="1">
    <source>
        <dbReference type="EMBL" id="PWJ92571.1"/>
    </source>
</evidence>
<dbReference type="RefSeq" id="WP_109662037.1">
    <property type="nucleotide sequence ID" value="NZ_QGGH01000002.1"/>
</dbReference>
<proteinExistence type="predicted"/>
<gene>
    <name evidence="1" type="ORF">C8D77_102344</name>
</gene>
<dbReference type="GeneID" id="61051387"/>
<dbReference type="EMBL" id="QGGH01000002">
    <property type="protein sequence ID" value="PWJ92571.1"/>
    <property type="molecule type" value="Genomic_DNA"/>
</dbReference>
<protein>
    <submittedName>
        <fullName evidence="1">Uncharacterized protein</fullName>
    </submittedName>
</protein>
<evidence type="ECO:0000313" key="2">
    <source>
        <dbReference type="Proteomes" id="UP000245631"/>
    </source>
</evidence>
<dbReference type="AlphaFoldDB" id="A0A8E3B5D5"/>
<sequence>MSVDTMALYIDCTGLTVYMTRDALRKLATELTRISEAPPQDCFEIHVRSAFSHFDEYDNYASPSFKSSGGLAAMIEGMHAAVVNDAIQRGEAPPDALPSPFELTFMHVGAEAVKEVATQLDN</sequence>
<comment type="caution">
    <text evidence="1">The sequence shown here is derived from an EMBL/GenBank/DDBJ whole genome shotgun (WGS) entry which is preliminary data.</text>
</comment>
<reference evidence="1 2" key="1">
    <citation type="submission" date="2018-05" db="EMBL/GenBank/DDBJ databases">
        <title>Genomic Encyclopedia of Type Strains, Phase IV (KMG-IV): sequencing the most valuable type-strain genomes for metagenomic binning, comparative biology and taxonomic classification.</title>
        <authorList>
            <person name="Goeker M."/>
        </authorList>
    </citation>
    <scope>NUCLEOTIDE SEQUENCE [LARGE SCALE GENOMIC DNA]</scope>
    <source>
        <strain evidence="1 2">DSM 2626</strain>
    </source>
</reference>
<name>A0A8E3B5D5_RHILI</name>
<dbReference type="Proteomes" id="UP000245631">
    <property type="component" value="Unassembled WGS sequence"/>
</dbReference>
<accession>A0A8E3B5D5</accession>